<dbReference type="STRING" id="6573.A0A210PHX9"/>
<accession>A0A210PHX9</accession>
<evidence type="ECO:0000313" key="6">
    <source>
        <dbReference type="Proteomes" id="UP000242188"/>
    </source>
</evidence>
<dbReference type="Proteomes" id="UP000242188">
    <property type="component" value="Unassembled WGS sequence"/>
</dbReference>
<comment type="similarity">
    <text evidence="1">Belongs to the peptidase S1 family.</text>
</comment>
<dbReference type="PANTHER" id="PTHR15462">
    <property type="entry name" value="SERINE PROTEASE"/>
    <property type="match status" value="1"/>
</dbReference>
<keyword evidence="2" id="KW-0732">Signal</keyword>
<keyword evidence="3" id="KW-1133">Transmembrane helix</keyword>
<comment type="caution">
    <text evidence="5">The sequence shown here is derived from an EMBL/GenBank/DDBJ whole genome shotgun (WGS) entry which is preliminary data.</text>
</comment>
<keyword evidence="6" id="KW-1185">Reference proteome</keyword>
<evidence type="ECO:0000313" key="5">
    <source>
        <dbReference type="EMBL" id="OWF36081.1"/>
    </source>
</evidence>
<dbReference type="InterPro" id="IPR043504">
    <property type="entry name" value="Peptidase_S1_PA_chymotrypsin"/>
</dbReference>
<dbReference type="InterPro" id="IPR050966">
    <property type="entry name" value="Glutamyl_endopeptidase"/>
</dbReference>
<sequence length="367" mass="42165">MLYTCAYSHIHYIVYVWLSFYLHVVVLSAGVGDTVRRRFSNVSASKELKQYDMQSLSNVFQLHELPKKSTHEWTSEFFRRTKSSKRLQLLSALESNVLFDVTKKRSPPRQQRVFVYGHDDRLAIDPSRVKHYPYFNIVRLLGGGVGCTGTLLTPTYVLTAAHCVHDGDNFKPKLGMLKVFIPHSHGDLVRFISNISVPSQWGKAGASAKRAKFDYAVLHLNLAVYGRHDFMPLHVPSQRLINEDLYFLGFHYDTASMSKTKCSESLKHLMYGNNVLLSQCDSSVGNSGATLFYENPRTRERKIIGLVSNTADLSWRKSNRWYRVTYITLLTTDKVKDICDMVFPEGKDYNVCPPYTYQKYSRDSIVW</sequence>
<evidence type="ECO:0000259" key="4">
    <source>
        <dbReference type="PROSITE" id="PS50240"/>
    </source>
</evidence>
<keyword evidence="3" id="KW-0472">Membrane</keyword>
<keyword evidence="5" id="KW-0645">Protease</keyword>
<dbReference type="SMART" id="SM00020">
    <property type="entry name" value="Tryp_SPc"/>
    <property type="match status" value="1"/>
</dbReference>
<gene>
    <name evidence="5" type="ORF">KP79_PYT11737</name>
</gene>
<organism evidence="5 6">
    <name type="scientific">Mizuhopecten yessoensis</name>
    <name type="common">Japanese scallop</name>
    <name type="synonym">Patinopecten yessoensis</name>
    <dbReference type="NCBI Taxonomy" id="6573"/>
    <lineage>
        <taxon>Eukaryota</taxon>
        <taxon>Metazoa</taxon>
        <taxon>Spiralia</taxon>
        <taxon>Lophotrochozoa</taxon>
        <taxon>Mollusca</taxon>
        <taxon>Bivalvia</taxon>
        <taxon>Autobranchia</taxon>
        <taxon>Pteriomorphia</taxon>
        <taxon>Pectinida</taxon>
        <taxon>Pectinoidea</taxon>
        <taxon>Pectinidae</taxon>
        <taxon>Mizuhopecten</taxon>
    </lineage>
</organism>
<dbReference type="EMBL" id="NEDP02076678">
    <property type="protein sequence ID" value="OWF36081.1"/>
    <property type="molecule type" value="Genomic_DNA"/>
</dbReference>
<protein>
    <submittedName>
        <fullName evidence="5">Serine protease 23</fullName>
    </submittedName>
</protein>
<dbReference type="OrthoDB" id="10037376at2759"/>
<evidence type="ECO:0000256" key="3">
    <source>
        <dbReference type="SAM" id="Phobius"/>
    </source>
</evidence>
<dbReference type="GO" id="GO:0004252">
    <property type="term" value="F:serine-type endopeptidase activity"/>
    <property type="evidence" value="ECO:0007669"/>
    <property type="project" value="InterPro"/>
</dbReference>
<dbReference type="GO" id="GO:0006508">
    <property type="term" value="P:proteolysis"/>
    <property type="evidence" value="ECO:0007669"/>
    <property type="project" value="UniProtKB-KW"/>
</dbReference>
<dbReference type="SUPFAM" id="SSF50494">
    <property type="entry name" value="Trypsin-like serine proteases"/>
    <property type="match status" value="1"/>
</dbReference>
<feature type="transmembrane region" description="Helical" evidence="3">
    <location>
        <begin position="12"/>
        <end position="31"/>
    </location>
</feature>
<evidence type="ECO:0000256" key="2">
    <source>
        <dbReference type="ARBA" id="ARBA00022729"/>
    </source>
</evidence>
<dbReference type="PROSITE" id="PS50240">
    <property type="entry name" value="TRYPSIN_DOM"/>
    <property type="match status" value="1"/>
</dbReference>
<dbReference type="Gene3D" id="2.40.10.10">
    <property type="entry name" value="Trypsin-like serine proteases"/>
    <property type="match status" value="2"/>
</dbReference>
<dbReference type="PROSITE" id="PS00134">
    <property type="entry name" value="TRYPSIN_HIS"/>
    <property type="match status" value="1"/>
</dbReference>
<dbReference type="InterPro" id="IPR018114">
    <property type="entry name" value="TRYPSIN_HIS"/>
</dbReference>
<reference evidence="5 6" key="1">
    <citation type="journal article" date="2017" name="Nat. Ecol. Evol.">
        <title>Scallop genome provides insights into evolution of bilaterian karyotype and development.</title>
        <authorList>
            <person name="Wang S."/>
            <person name="Zhang J."/>
            <person name="Jiao W."/>
            <person name="Li J."/>
            <person name="Xun X."/>
            <person name="Sun Y."/>
            <person name="Guo X."/>
            <person name="Huan P."/>
            <person name="Dong B."/>
            <person name="Zhang L."/>
            <person name="Hu X."/>
            <person name="Sun X."/>
            <person name="Wang J."/>
            <person name="Zhao C."/>
            <person name="Wang Y."/>
            <person name="Wang D."/>
            <person name="Huang X."/>
            <person name="Wang R."/>
            <person name="Lv J."/>
            <person name="Li Y."/>
            <person name="Zhang Z."/>
            <person name="Liu B."/>
            <person name="Lu W."/>
            <person name="Hui Y."/>
            <person name="Liang J."/>
            <person name="Zhou Z."/>
            <person name="Hou R."/>
            <person name="Li X."/>
            <person name="Liu Y."/>
            <person name="Li H."/>
            <person name="Ning X."/>
            <person name="Lin Y."/>
            <person name="Zhao L."/>
            <person name="Xing Q."/>
            <person name="Dou J."/>
            <person name="Li Y."/>
            <person name="Mao J."/>
            <person name="Guo H."/>
            <person name="Dou H."/>
            <person name="Li T."/>
            <person name="Mu C."/>
            <person name="Jiang W."/>
            <person name="Fu Q."/>
            <person name="Fu X."/>
            <person name="Miao Y."/>
            <person name="Liu J."/>
            <person name="Yu Q."/>
            <person name="Li R."/>
            <person name="Liao H."/>
            <person name="Li X."/>
            <person name="Kong Y."/>
            <person name="Jiang Z."/>
            <person name="Chourrout D."/>
            <person name="Li R."/>
            <person name="Bao Z."/>
        </authorList>
    </citation>
    <scope>NUCLEOTIDE SEQUENCE [LARGE SCALE GENOMIC DNA]</scope>
    <source>
        <strain evidence="5 6">PY_sf001</strain>
    </source>
</reference>
<dbReference type="InterPro" id="IPR009003">
    <property type="entry name" value="Peptidase_S1_PA"/>
</dbReference>
<keyword evidence="3" id="KW-0812">Transmembrane</keyword>
<dbReference type="Pfam" id="PF00089">
    <property type="entry name" value="Trypsin"/>
    <property type="match status" value="1"/>
</dbReference>
<evidence type="ECO:0000256" key="1">
    <source>
        <dbReference type="ARBA" id="ARBA00007664"/>
    </source>
</evidence>
<dbReference type="InterPro" id="IPR001254">
    <property type="entry name" value="Trypsin_dom"/>
</dbReference>
<name>A0A210PHX9_MIZYE</name>
<keyword evidence="5" id="KW-0378">Hydrolase</keyword>
<proteinExistence type="inferred from homology"/>
<dbReference type="AlphaFoldDB" id="A0A210PHX9"/>
<dbReference type="PANTHER" id="PTHR15462:SF8">
    <property type="entry name" value="SERINE PROTEASE"/>
    <property type="match status" value="1"/>
</dbReference>
<feature type="domain" description="Peptidase S1" evidence="4">
    <location>
        <begin position="114"/>
        <end position="367"/>
    </location>
</feature>